<evidence type="ECO:0000313" key="1">
    <source>
        <dbReference type="EMBL" id="KAI8426687.1"/>
    </source>
</evidence>
<comment type="caution">
    <text evidence="1">The sequence shown here is derived from an EMBL/GenBank/DDBJ whole genome shotgun (WGS) entry which is preliminary data.</text>
</comment>
<gene>
    <name evidence="1" type="ORF">MSG28_014400</name>
</gene>
<reference evidence="1 2" key="1">
    <citation type="journal article" date="2022" name="Genome Biol. Evol.">
        <title>The Spruce Budworm Genome: Reconstructing the Evolutionary History of Antifreeze Proteins.</title>
        <authorList>
            <person name="Beliveau C."/>
            <person name="Gagne P."/>
            <person name="Picq S."/>
            <person name="Vernygora O."/>
            <person name="Keeling C.I."/>
            <person name="Pinkney K."/>
            <person name="Doucet D."/>
            <person name="Wen F."/>
            <person name="Johnston J.S."/>
            <person name="Maaroufi H."/>
            <person name="Boyle B."/>
            <person name="Laroche J."/>
            <person name="Dewar K."/>
            <person name="Juretic N."/>
            <person name="Blackburn G."/>
            <person name="Nisole A."/>
            <person name="Brunet B."/>
            <person name="Brandao M."/>
            <person name="Lumley L."/>
            <person name="Duan J."/>
            <person name="Quan G."/>
            <person name="Lucarotti C.J."/>
            <person name="Roe A.D."/>
            <person name="Sperling F.A.H."/>
            <person name="Levesque R.C."/>
            <person name="Cusson M."/>
        </authorList>
    </citation>
    <scope>NUCLEOTIDE SEQUENCE [LARGE SCALE GENOMIC DNA]</scope>
    <source>
        <strain evidence="1">Glfc:IPQL:Cfum</strain>
    </source>
</reference>
<sequence length="1363" mass="147453">CGAAVATREHMFPNFMLNELVARRRLRAARPPAPPDGGGDRLRSLLAAESRHLAMPDVELMLEVLTRRKRLLEAESAAAHQRLLYEFLAQLHRHRTQQLAQLAREAALVQADMQTVAGALTELRAGAAGLATFPEDAPAGATADAVHALRKELTELAGSVSDSAAPAPDDEGFAGGSGGGTRSPTGGGAWWRTSRTSCSATSRTAPTTCTSRRRPPPAPDAPATPAPPPRPPGPQDDHVPDNEPSTTTKPPCNGDQRLPEGAGVEPPPAPPGPPPGGGAGGAGGLDAFREDLVSFTRYRALRPLATLSYSSDAINYSTIVSTIVTKRIKVFEYEAVVRDAVDVHYPCAEMQCAHKISCVSWNAYHKNVLASADYEGTVAVWDAGTGQRTRALLEHDKRCWSVHFNRADVRLLASGSDDARVKLWALNADRSVATLEARFNVCCVRFNPRSSCHLAFGSAAHCNNSVSVATLEARFNVCCVRFNPRSSCHLAFGSAAHCNNSVSVATLEARFNVCCVRFNPRSSCHLAFGSAAHCNNSVSVATLEARFNVCCVRFNPRSSCHLAFGSAAHCNNSVSVATLEARFNVCCVRFNPRSSCHLAFGSAAHCNNSVSVATLEARFNVCCVRFNPRSSCHLAFGSAAHCNNSVSVATLEARFNVCCVRFNPRSSCHLAFGSADHCVHYYDLRAPRQPLAVFRDHRCGAWSRRAACAPSPDTPTRRTSWDSPRRPAAGEYQAPGRRTGSTRPAVPSSAALRALLHRTRQREELRGTRHGGQRPVSTRHQAGGRAVPGQQCHLVPRCVRSFTGHANEKNFVGLATEASGRAALLALLHRTRQREELRGTRHGGQRPVSTRHQAGGRAVPGQQCHLVPRCLRSFTGHANEKNFVGLATEASGRAALLALLHRTRQREELRGTRHGGQRPVSTRHQAGGRAVPGQQCHLVPRCLRSFTGHANEKNFVGLATEASGRAALRCAPSPDTPTRELRGTRHGGQRPVSTRHQAGGRAVPGQQCHLVPRCLRSFTGHANEKNFVGLATEASGRHQAGGRAVPGQQCHLVPRCVRSFTGHANEKNFVGLATEASGRMSDKDPPDKGGSLSFITNEGMSSQDSYDGSFLPLTQASQMQIGDVQSANRKRSAMLDGGIVSISESPKKIQSPGDSIQKCDRNYGPPVDMWGAGCIMAEMWTRSPIMQERLKPYVKDPYGCDLLDKLLQLDPAKRYDADTALNHDFFWTDPMPCELANMLAQHTQSMFEYLAPPRRPGHLRHHHHVAGAAPKPPPAVQDSGYQDRSAPNIQAEKNADTNKTDVHEKDEQEGKSNETTDKTTTDKEGTIEKDSEKTKGTEDITDPKLVETQAGVCVKENGINVEM</sequence>
<proteinExistence type="predicted"/>
<organism evidence="1 2">
    <name type="scientific">Choristoneura fumiferana</name>
    <name type="common">Spruce budworm moth</name>
    <name type="synonym">Archips fumiferana</name>
    <dbReference type="NCBI Taxonomy" id="7141"/>
    <lineage>
        <taxon>Eukaryota</taxon>
        <taxon>Metazoa</taxon>
        <taxon>Ecdysozoa</taxon>
        <taxon>Arthropoda</taxon>
        <taxon>Hexapoda</taxon>
        <taxon>Insecta</taxon>
        <taxon>Pterygota</taxon>
        <taxon>Neoptera</taxon>
        <taxon>Endopterygota</taxon>
        <taxon>Lepidoptera</taxon>
        <taxon>Glossata</taxon>
        <taxon>Ditrysia</taxon>
        <taxon>Tortricoidea</taxon>
        <taxon>Tortricidae</taxon>
        <taxon>Tortricinae</taxon>
        <taxon>Choristoneura</taxon>
    </lineage>
</organism>
<name>A0ACC0JR84_CHOFU</name>
<dbReference type="EMBL" id="CM046126">
    <property type="protein sequence ID" value="KAI8426687.1"/>
    <property type="molecule type" value="Genomic_DNA"/>
</dbReference>
<feature type="non-terminal residue" evidence="1">
    <location>
        <position position="1"/>
    </location>
</feature>
<accession>A0ACC0JR84</accession>
<evidence type="ECO:0000313" key="2">
    <source>
        <dbReference type="Proteomes" id="UP001064048"/>
    </source>
</evidence>
<protein>
    <submittedName>
        <fullName evidence="1">Uncharacterized protein</fullName>
    </submittedName>
</protein>
<keyword evidence="2" id="KW-1185">Reference proteome</keyword>
<dbReference type="Proteomes" id="UP001064048">
    <property type="component" value="Chromosome 26"/>
</dbReference>